<proteinExistence type="predicted"/>
<dbReference type="InterPro" id="IPR018649">
    <property type="entry name" value="SHOCT"/>
</dbReference>
<accession>A0A6I6NCC7</accession>
<evidence type="ECO:0000259" key="3">
    <source>
        <dbReference type="Pfam" id="PF09851"/>
    </source>
</evidence>
<name>A0A6I6NCC7_9ACTN</name>
<feature type="transmembrane region" description="Helical" evidence="2">
    <location>
        <begin position="6"/>
        <end position="24"/>
    </location>
</feature>
<feature type="domain" description="SHOCT" evidence="3">
    <location>
        <begin position="48"/>
        <end position="72"/>
    </location>
</feature>
<sequence>MTLIMILFWALLIVGGVALVHYLTGARRGHRPGPPSQEESGWSNRRAEDLLAERYARGEIDEDEYRRRLATLREQR</sequence>
<organism evidence="4 5">
    <name type="scientific">Streptomyces broussonetiae</name>
    <dbReference type="NCBI Taxonomy" id="2686304"/>
    <lineage>
        <taxon>Bacteria</taxon>
        <taxon>Bacillati</taxon>
        <taxon>Actinomycetota</taxon>
        <taxon>Actinomycetes</taxon>
        <taxon>Kitasatosporales</taxon>
        <taxon>Streptomycetaceae</taxon>
        <taxon>Streptomyces</taxon>
    </lineage>
</organism>
<dbReference type="AlphaFoldDB" id="A0A6I6NCC7"/>
<keyword evidence="2" id="KW-0812">Transmembrane</keyword>
<evidence type="ECO:0000313" key="5">
    <source>
        <dbReference type="Proteomes" id="UP000436138"/>
    </source>
</evidence>
<keyword evidence="2" id="KW-1133">Transmembrane helix</keyword>
<dbReference type="EMBL" id="CP047020">
    <property type="protein sequence ID" value="QHA09054.1"/>
    <property type="molecule type" value="Genomic_DNA"/>
</dbReference>
<evidence type="ECO:0000256" key="1">
    <source>
        <dbReference type="SAM" id="MobiDB-lite"/>
    </source>
</evidence>
<evidence type="ECO:0000313" key="4">
    <source>
        <dbReference type="EMBL" id="QHA09054.1"/>
    </source>
</evidence>
<evidence type="ECO:0000256" key="2">
    <source>
        <dbReference type="SAM" id="Phobius"/>
    </source>
</evidence>
<reference evidence="4 5" key="1">
    <citation type="submission" date="2019-12" db="EMBL/GenBank/DDBJ databases">
        <title>Streptomyces sp. strain T44 isolated from rhizosphere soil of Broussonetia papyrifera.</title>
        <authorList>
            <person name="Mo P."/>
        </authorList>
    </citation>
    <scope>NUCLEOTIDE SEQUENCE [LARGE SCALE GENOMIC DNA]</scope>
    <source>
        <strain evidence="4 5">T44</strain>
    </source>
</reference>
<keyword evidence="2" id="KW-0472">Membrane</keyword>
<dbReference type="Pfam" id="PF09851">
    <property type="entry name" value="SHOCT"/>
    <property type="match status" value="1"/>
</dbReference>
<keyword evidence="5" id="KW-1185">Reference proteome</keyword>
<protein>
    <recommendedName>
        <fullName evidence="3">SHOCT domain-containing protein</fullName>
    </recommendedName>
</protein>
<feature type="region of interest" description="Disordered" evidence="1">
    <location>
        <begin position="26"/>
        <end position="45"/>
    </location>
</feature>
<dbReference type="KEGG" id="sbro:GQF42_42775"/>
<gene>
    <name evidence="4" type="ORF">GQF42_42775</name>
</gene>
<dbReference type="Proteomes" id="UP000436138">
    <property type="component" value="Chromosome"/>
</dbReference>